<name>A0ABT9UMV6_9MICC</name>
<dbReference type="EMBL" id="JAUSSY010000023">
    <property type="protein sequence ID" value="MDQ0120975.1"/>
    <property type="molecule type" value="Genomic_DNA"/>
</dbReference>
<evidence type="ECO:0000313" key="2">
    <source>
        <dbReference type="EMBL" id="MDQ0120975.1"/>
    </source>
</evidence>
<evidence type="ECO:0000256" key="1">
    <source>
        <dbReference type="SAM" id="MobiDB-lite"/>
    </source>
</evidence>
<organism evidence="2 3">
    <name type="scientific">Pseudarthrobacter defluvii</name>
    <dbReference type="NCBI Taxonomy" id="410837"/>
    <lineage>
        <taxon>Bacteria</taxon>
        <taxon>Bacillati</taxon>
        <taxon>Actinomycetota</taxon>
        <taxon>Actinomycetes</taxon>
        <taxon>Micrococcales</taxon>
        <taxon>Micrococcaceae</taxon>
        <taxon>Pseudarthrobacter</taxon>
    </lineage>
</organism>
<gene>
    <name evidence="2" type="ORF">J2T22_004188</name>
</gene>
<accession>A0ABT9UMV6</accession>
<feature type="region of interest" description="Disordered" evidence="1">
    <location>
        <begin position="1"/>
        <end position="22"/>
    </location>
</feature>
<reference evidence="2 3" key="1">
    <citation type="submission" date="2023-07" db="EMBL/GenBank/DDBJ databases">
        <title>Sorghum-associated microbial communities from plants grown in Nebraska, USA.</title>
        <authorList>
            <person name="Schachtman D."/>
        </authorList>
    </citation>
    <scope>NUCLEOTIDE SEQUENCE [LARGE SCALE GENOMIC DNA]</scope>
    <source>
        <strain evidence="2 3">DS994</strain>
    </source>
</reference>
<protein>
    <submittedName>
        <fullName evidence="2">Uncharacterized protein</fullName>
    </submittedName>
</protein>
<proteinExistence type="predicted"/>
<keyword evidence="3" id="KW-1185">Reference proteome</keyword>
<dbReference type="RefSeq" id="WP_307493335.1">
    <property type="nucleotide sequence ID" value="NZ_JAUSSY010000023.1"/>
</dbReference>
<sequence>MRWAGFAGRDDDGGKAGAAVDPSAGAGAVVAGVSGTVSLQLTVWEQWV</sequence>
<dbReference type="Proteomes" id="UP001226389">
    <property type="component" value="Unassembled WGS sequence"/>
</dbReference>
<evidence type="ECO:0000313" key="3">
    <source>
        <dbReference type="Proteomes" id="UP001226389"/>
    </source>
</evidence>
<comment type="caution">
    <text evidence="2">The sequence shown here is derived from an EMBL/GenBank/DDBJ whole genome shotgun (WGS) entry which is preliminary data.</text>
</comment>